<dbReference type="PANTHER" id="PTHR46890">
    <property type="entry name" value="NON-LTR RETROLELEMENT REVERSE TRANSCRIPTASE-LIKE PROTEIN-RELATED"/>
    <property type="match status" value="1"/>
</dbReference>
<reference evidence="3 4" key="1">
    <citation type="submission" date="2024-01" db="EMBL/GenBank/DDBJ databases">
        <title>A telomere-to-telomere, gap-free genome of sweet tea (Lithocarpus litseifolius).</title>
        <authorList>
            <person name="Zhou J."/>
        </authorList>
    </citation>
    <scope>NUCLEOTIDE SEQUENCE [LARGE SCALE GENOMIC DNA]</scope>
    <source>
        <strain evidence="3">Zhou-2022a</strain>
        <tissue evidence="3">Leaf</tissue>
    </source>
</reference>
<dbReference type="EMBL" id="JAZDWU010000001">
    <property type="protein sequence ID" value="KAL0014289.1"/>
    <property type="molecule type" value="Genomic_DNA"/>
</dbReference>
<dbReference type="CDD" id="cd01650">
    <property type="entry name" value="RT_nLTR_like"/>
    <property type="match status" value="1"/>
</dbReference>
<protein>
    <recommendedName>
        <fullName evidence="5">Reverse transcriptase domain-containing protein</fullName>
    </recommendedName>
</protein>
<dbReference type="InterPro" id="IPR052343">
    <property type="entry name" value="Retrotransposon-Effector_Assoc"/>
</dbReference>
<evidence type="ECO:0008006" key="5">
    <source>
        <dbReference type="Google" id="ProtNLM"/>
    </source>
</evidence>
<dbReference type="InterPro" id="IPR026960">
    <property type="entry name" value="RVT-Znf"/>
</dbReference>
<proteinExistence type="predicted"/>
<evidence type="ECO:0000313" key="3">
    <source>
        <dbReference type="EMBL" id="KAL0014289.1"/>
    </source>
</evidence>
<evidence type="ECO:0000259" key="2">
    <source>
        <dbReference type="Pfam" id="PF13966"/>
    </source>
</evidence>
<dbReference type="PANTHER" id="PTHR46890:SF48">
    <property type="entry name" value="RNA-DIRECTED DNA POLYMERASE"/>
    <property type="match status" value="1"/>
</dbReference>
<sequence length="515" mass="58229">MQDLKAPGPDDFPVIFYKQMWPTVGDDVVRAVTSFFHLGAMPKDVNSSLIVLIPKTSNPSTVNHYRPISLCNVVYKVISKLLVSKLKTLLDKIISPAQSTFIPNRWIAKNQVIVQEVLHSFKTRKTKPGLMAVKLDLQKAGLRQGDPLSSYLFILGQEVLSRLLDHELRCRNIDGIKTSIGGPTITHVMYMDDIILFSKASNKNAVNLERDGKFLAWKSWEKLCLPKGAGGLGFKKTKDINNALLAKLAWMIASNRESLCMTILRAKYKFKGDWLRSDLTKVASPIWRAIESTKSLVAKGACYLVGDDTSINIWNDPWVPWLQGFISKPKSPTLPNLPTQGSSLINHDLHCWKPHIINEVFEPQSAQAVLSIPNPITPRVDKLCWILESKGVFTVKSAYKASLPQVPTHSTPLVDWKKIWKLNTLQRIKLFLWRLGSNVLPTKENILRWLDIPDTLYVLCKKELESLHHLFFKCNIARDLWFAACWGFKVEHSLTTSPEFFTNLVLNPPIASSQT</sequence>
<name>A0AAW2DXY4_9ROSI</name>
<dbReference type="Pfam" id="PF00078">
    <property type="entry name" value="RVT_1"/>
    <property type="match status" value="1"/>
</dbReference>
<evidence type="ECO:0000259" key="1">
    <source>
        <dbReference type="Pfam" id="PF00078"/>
    </source>
</evidence>
<dbReference type="Pfam" id="PF13966">
    <property type="entry name" value="zf-RVT"/>
    <property type="match status" value="1"/>
</dbReference>
<keyword evidence="4" id="KW-1185">Reference proteome</keyword>
<feature type="domain" description="Reverse transcriptase" evidence="1">
    <location>
        <begin position="53"/>
        <end position="140"/>
    </location>
</feature>
<organism evidence="3 4">
    <name type="scientific">Lithocarpus litseifolius</name>
    <dbReference type="NCBI Taxonomy" id="425828"/>
    <lineage>
        <taxon>Eukaryota</taxon>
        <taxon>Viridiplantae</taxon>
        <taxon>Streptophyta</taxon>
        <taxon>Embryophyta</taxon>
        <taxon>Tracheophyta</taxon>
        <taxon>Spermatophyta</taxon>
        <taxon>Magnoliopsida</taxon>
        <taxon>eudicotyledons</taxon>
        <taxon>Gunneridae</taxon>
        <taxon>Pentapetalae</taxon>
        <taxon>rosids</taxon>
        <taxon>fabids</taxon>
        <taxon>Fagales</taxon>
        <taxon>Fagaceae</taxon>
        <taxon>Lithocarpus</taxon>
    </lineage>
</organism>
<evidence type="ECO:0000313" key="4">
    <source>
        <dbReference type="Proteomes" id="UP001459277"/>
    </source>
</evidence>
<comment type="caution">
    <text evidence="3">The sequence shown here is derived from an EMBL/GenBank/DDBJ whole genome shotgun (WGS) entry which is preliminary data.</text>
</comment>
<gene>
    <name evidence="3" type="ORF">SO802_001358</name>
</gene>
<accession>A0AAW2DXY4</accession>
<dbReference type="InterPro" id="IPR000477">
    <property type="entry name" value="RT_dom"/>
</dbReference>
<dbReference type="Proteomes" id="UP001459277">
    <property type="component" value="Unassembled WGS sequence"/>
</dbReference>
<feature type="domain" description="Reverse transcriptase zinc-binding" evidence="2">
    <location>
        <begin position="393"/>
        <end position="481"/>
    </location>
</feature>
<dbReference type="AlphaFoldDB" id="A0AAW2DXY4"/>